<reference evidence="3" key="2">
    <citation type="submission" date="2014-05" db="EMBL/GenBank/DDBJ databases">
        <title>The genome and life-stage specific transcriptomes of Globodera pallida elucidate key aspects of plant parasitism by a cyst nematode.</title>
        <authorList>
            <person name="Cotton J.A."/>
            <person name="Lilley C.J."/>
            <person name="Jones L.M."/>
            <person name="Kikuchi T."/>
            <person name="Reid A.J."/>
            <person name="Thorpe P."/>
            <person name="Tsai I.J."/>
            <person name="Beasley H."/>
            <person name="Blok V."/>
            <person name="Cock P.J.A."/>
            <person name="Van den Akker S.E."/>
            <person name="Holroyd N."/>
            <person name="Hunt M."/>
            <person name="Mantelin S."/>
            <person name="Naghra H."/>
            <person name="Pain A."/>
            <person name="Palomares-Rius J.E."/>
            <person name="Zarowiecki M."/>
            <person name="Berriman M."/>
            <person name="Jones J.T."/>
            <person name="Urwin P.E."/>
        </authorList>
    </citation>
    <scope>NUCLEOTIDE SEQUENCE [LARGE SCALE GENOMIC DNA]</scope>
    <source>
        <strain evidence="3">Lindley</strain>
    </source>
</reference>
<protein>
    <submittedName>
        <fullName evidence="4">F-box domain-containing protein</fullName>
    </submittedName>
</protein>
<evidence type="ECO:0000313" key="4">
    <source>
        <dbReference type="WBParaSite" id="GPLIN_000717600"/>
    </source>
</evidence>
<dbReference type="InterPro" id="IPR036047">
    <property type="entry name" value="F-box-like_dom_sf"/>
</dbReference>
<reference evidence="3" key="1">
    <citation type="submission" date="2013-12" db="EMBL/GenBank/DDBJ databases">
        <authorList>
            <person name="Aslett M."/>
        </authorList>
    </citation>
    <scope>NUCLEOTIDE SEQUENCE [LARGE SCALE GENOMIC DNA]</scope>
    <source>
        <strain evidence="3">Lindley</strain>
    </source>
</reference>
<evidence type="ECO:0000313" key="3">
    <source>
        <dbReference type="Proteomes" id="UP000050741"/>
    </source>
</evidence>
<dbReference type="Gene3D" id="1.20.1280.50">
    <property type="match status" value="1"/>
</dbReference>
<dbReference type="SUPFAM" id="SSF81383">
    <property type="entry name" value="F-box domain"/>
    <property type="match status" value="1"/>
</dbReference>
<evidence type="ECO:0000256" key="1">
    <source>
        <dbReference type="SAM" id="MobiDB-lite"/>
    </source>
</evidence>
<dbReference type="WBParaSite" id="GPLIN_000717600">
    <property type="protein sequence ID" value="GPLIN_000717600"/>
    <property type="gene ID" value="GPLIN_000717600"/>
</dbReference>
<dbReference type="PROSITE" id="PS50181">
    <property type="entry name" value="FBOX"/>
    <property type="match status" value="1"/>
</dbReference>
<feature type="region of interest" description="Disordered" evidence="1">
    <location>
        <begin position="1"/>
        <end position="53"/>
    </location>
</feature>
<feature type="domain" description="F-box" evidence="2">
    <location>
        <begin position="56"/>
        <end position="101"/>
    </location>
</feature>
<dbReference type="Proteomes" id="UP000050741">
    <property type="component" value="Unassembled WGS sequence"/>
</dbReference>
<sequence length="144" mass="16400">MRLMQVNRGSSTGRGIKHMNKMQHSSHSSKKRKLHKNEDDHQQEGCSNETEARKPVVGINDLPHPVLGIILSNLSPVERLRAESVCHRWKFVGVNFGWANQRELSVKEMLHSSVMHSMINLSKPLTNKHSLITPDKLNPIQRIS</sequence>
<evidence type="ECO:0000259" key="2">
    <source>
        <dbReference type="PROSITE" id="PS50181"/>
    </source>
</evidence>
<reference evidence="4" key="3">
    <citation type="submission" date="2016-06" db="UniProtKB">
        <authorList>
            <consortium name="WormBaseParasite"/>
        </authorList>
    </citation>
    <scope>IDENTIFICATION</scope>
</reference>
<dbReference type="InterPro" id="IPR001810">
    <property type="entry name" value="F-box_dom"/>
</dbReference>
<accession>A0A183C2T2</accession>
<dbReference type="Pfam" id="PF12937">
    <property type="entry name" value="F-box-like"/>
    <property type="match status" value="1"/>
</dbReference>
<dbReference type="AlphaFoldDB" id="A0A183C2T2"/>
<organism evidence="3 4">
    <name type="scientific">Globodera pallida</name>
    <name type="common">Potato cyst nematode worm</name>
    <name type="synonym">Heterodera pallida</name>
    <dbReference type="NCBI Taxonomy" id="36090"/>
    <lineage>
        <taxon>Eukaryota</taxon>
        <taxon>Metazoa</taxon>
        <taxon>Ecdysozoa</taxon>
        <taxon>Nematoda</taxon>
        <taxon>Chromadorea</taxon>
        <taxon>Rhabditida</taxon>
        <taxon>Tylenchina</taxon>
        <taxon>Tylenchomorpha</taxon>
        <taxon>Tylenchoidea</taxon>
        <taxon>Heteroderidae</taxon>
        <taxon>Heteroderinae</taxon>
        <taxon>Globodera</taxon>
    </lineage>
</organism>
<keyword evidence="3" id="KW-1185">Reference proteome</keyword>
<proteinExistence type="predicted"/>
<name>A0A183C2T2_GLOPA</name>